<accession>L7C962</accession>
<gene>
    <name evidence="1" type="ORF">RBSWK_05525</name>
</gene>
<evidence type="ECO:0000313" key="1">
    <source>
        <dbReference type="EMBL" id="ELP30573.1"/>
    </source>
</evidence>
<proteinExistence type="predicted"/>
<reference evidence="1 2" key="1">
    <citation type="journal article" date="2013" name="Mar. Genomics">
        <title>Expression of sulfatases in Rhodopirellula baltica and the diversity of sulfatases in the genus Rhodopirellula.</title>
        <authorList>
            <person name="Wegner C.E."/>
            <person name="Richter-Heitmann T."/>
            <person name="Klindworth A."/>
            <person name="Klockow C."/>
            <person name="Richter M."/>
            <person name="Achstetter T."/>
            <person name="Glockner F.O."/>
            <person name="Harder J."/>
        </authorList>
    </citation>
    <scope>NUCLEOTIDE SEQUENCE [LARGE SCALE GENOMIC DNA]</scope>
    <source>
        <strain evidence="1 2">SWK14</strain>
    </source>
</reference>
<name>L7C962_RHOBT</name>
<evidence type="ECO:0000313" key="2">
    <source>
        <dbReference type="Proteomes" id="UP000010959"/>
    </source>
</evidence>
<dbReference type="AlphaFoldDB" id="L7C962"/>
<sequence length="46" mass="5480">MSFECVRVPQRVMPREISNPWPQRAEERLQVDAPILQSYTPRSYCD</sequence>
<comment type="caution">
    <text evidence="1">The sequence shown here is derived from an EMBL/GenBank/DDBJ whole genome shotgun (WGS) entry which is preliminary data.</text>
</comment>
<dbReference type="Proteomes" id="UP000010959">
    <property type="component" value="Unassembled WGS sequence"/>
</dbReference>
<dbReference type="EMBL" id="AMWG01000152">
    <property type="protein sequence ID" value="ELP30573.1"/>
    <property type="molecule type" value="Genomic_DNA"/>
</dbReference>
<organism evidence="1 2">
    <name type="scientific">Rhodopirellula baltica SWK14</name>
    <dbReference type="NCBI Taxonomy" id="993516"/>
    <lineage>
        <taxon>Bacteria</taxon>
        <taxon>Pseudomonadati</taxon>
        <taxon>Planctomycetota</taxon>
        <taxon>Planctomycetia</taxon>
        <taxon>Pirellulales</taxon>
        <taxon>Pirellulaceae</taxon>
        <taxon>Rhodopirellula</taxon>
    </lineage>
</organism>
<protein>
    <submittedName>
        <fullName evidence="1">Uncharacterized protein</fullName>
    </submittedName>
</protein>